<proteinExistence type="inferred from homology"/>
<dbReference type="EMBL" id="HBHX01002704">
    <property type="protein sequence ID" value="CAE0099032.1"/>
    <property type="molecule type" value="Transcribed_RNA"/>
</dbReference>
<keyword evidence="7" id="KW-0732">Signal</keyword>
<evidence type="ECO:0000256" key="6">
    <source>
        <dbReference type="RuleBase" id="RU363053"/>
    </source>
</evidence>
<evidence type="ECO:0000256" key="3">
    <source>
        <dbReference type="ARBA" id="ARBA00022692"/>
    </source>
</evidence>
<evidence type="ECO:0000256" key="5">
    <source>
        <dbReference type="ARBA" id="ARBA00023136"/>
    </source>
</evidence>
<reference evidence="8" key="1">
    <citation type="submission" date="2021-01" db="EMBL/GenBank/DDBJ databases">
        <authorList>
            <person name="Corre E."/>
            <person name="Pelletier E."/>
            <person name="Niang G."/>
            <person name="Scheremetjew M."/>
            <person name="Finn R."/>
            <person name="Kale V."/>
            <person name="Holt S."/>
            <person name="Cochrane G."/>
            <person name="Meng A."/>
            <person name="Brown T."/>
            <person name="Cohen L."/>
        </authorList>
    </citation>
    <scope>NUCLEOTIDE SEQUENCE</scope>
    <source>
        <strain evidence="8">CCMP281</strain>
    </source>
</reference>
<feature type="transmembrane region" description="Helical" evidence="6">
    <location>
        <begin position="176"/>
        <end position="197"/>
    </location>
</feature>
<evidence type="ECO:0000256" key="2">
    <source>
        <dbReference type="ARBA" id="ARBA00006824"/>
    </source>
</evidence>
<evidence type="ECO:0000256" key="4">
    <source>
        <dbReference type="ARBA" id="ARBA00022989"/>
    </source>
</evidence>
<evidence type="ECO:0000256" key="1">
    <source>
        <dbReference type="ARBA" id="ARBA00004141"/>
    </source>
</evidence>
<comment type="similarity">
    <text evidence="2 6">Belongs to the peroxisomal membrane protein PXMP2/4 family.</text>
</comment>
<keyword evidence="3 6" id="KW-0812">Transmembrane</keyword>
<feature type="transmembrane region" description="Helical" evidence="6">
    <location>
        <begin position="209"/>
        <end position="229"/>
    </location>
</feature>
<gene>
    <name evidence="8" type="ORF">HERI1096_LOCUS1486</name>
</gene>
<keyword evidence="5 6" id="KW-0472">Membrane</keyword>
<dbReference type="PANTHER" id="PTHR11266:SF80">
    <property type="entry name" value="PEROXISOMAL MEMBRANE PROTEIN 2"/>
    <property type="match status" value="1"/>
</dbReference>
<comment type="subcellular location">
    <subcellularLocation>
        <location evidence="1">Membrane</location>
        <topology evidence="1">Multi-pass membrane protein</topology>
    </subcellularLocation>
</comment>
<sequence length="308" mass="33458">MTNMMWSTLQSLVLLTAWAAAEPARPTTDSIAYAISSSHRTVGRGIDNRRVFPGPGRTALALQRQVVEAGAATLGEKVGVDTGRRIVDMAFGVAYAGVLLVLAFAILLQTMSASQWMPESVQNALLLLSEARTDNPLLTNTLCAFCMYSASDVLTQSLAQQRAGARAARISRSRMLRSGATSSLLSGFLAVFYFGWLERALPAGEGGPFSLTAVVFPILAKIAIDVGLYEPVYDTLYVSIQALLRGDSRQSALAELRKVPRVWAIAPRYWCLVDLINFSCVSLRLRPLYNAVLSIPWSMYLSTVANES</sequence>
<organism evidence="8">
    <name type="scientific">Haptolina ericina</name>
    <dbReference type="NCBI Taxonomy" id="156174"/>
    <lineage>
        <taxon>Eukaryota</taxon>
        <taxon>Haptista</taxon>
        <taxon>Haptophyta</taxon>
        <taxon>Prymnesiophyceae</taxon>
        <taxon>Prymnesiales</taxon>
        <taxon>Prymnesiaceae</taxon>
        <taxon>Haptolina</taxon>
    </lineage>
</organism>
<dbReference type="PANTHER" id="PTHR11266">
    <property type="entry name" value="PEROXISOMAL MEMBRANE PROTEIN 2, PXMP2 MPV17"/>
    <property type="match status" value="1"/>
</dbReference>
<dbReference type="Pfam" id="PF04117">
    <property type="entry name" value="Mpv17_PMP22"/>
    <property type="match status" value="1"/>
</dbReference>
<keyword evidence="4 6" id="KW-1133">Transmembrane helix</keyword>
<feature type="transmembrane region" description="Helical" evidence="6">
    <location>
        <begin position="89"/>
        <end position="108"/>
    </location>
</feature>
<evidence type="ECO:0000313" key="8">
    <source>
        <dbReference type="EMBL" id="CAE0099032.1"/>
    </source>
</evidence>
<dbReference type="GO" id="GO:0005778">
    <property type="term" value="C:peroxisomal membrane"/>
    <property type="evidence" value="ECO:0007669"/>
    <property type="project" value="TreeGrafter"/>
</dbReference>
<dbReference type="AlphaFoldDB" id="A0A7S3ACX7"/>
<evidence type="ECO:0000256" key="7">
    <source>
        <dbReference type="SAM" id="SignalP"/>
    </source>
</evidence>
<feature type="signal peptide" evidence="7">
    <location>
        <begin position="1"/>
        <end position="23"/>
    </location>
</feature>
<name>A0A7S3ACX7_9EUKA</name>
<protein>
    <submittedName>
        <fullName evidence="8">Uncharacterized protein</fullName>
    </submittedName>
</protein>
<feature type="chain" id="PRO_5030991774" evidence="7">
    <location>
        <begin position="24"/>
        <end position="308"/>
    </location>
</feature>
<accession>A0A7S3ACX7</accession>
<dbReference type="InterPro" id="IPR007248">
    <property type="entry name" value="Mpv17_PMP22"/>
</dbReference>